<evidence type="ECO:0000313" key="3">
    <source>
        <dbReference type="EMBL" id="RXW21330.1"/>
    </source>
</evidence>
<dbReference type="OrthoDB" id="2444174at2759"/>
<feature type="region of interest" description="Disordered" evidence="1">
    <location>
        <begin position="23"/>
        <end position="49"/>
    </location>
</feature>
<dbReference type="Proteomes" id="UP000290288">
    <property type="component" value="Unassembled WGS sequence"/>
</dbReference>
<dbReference type="STRING" id="2316362.A0A4Q2DMD8"/>
<organism evidence="3 4">
    <name type="scientific">Candolleomyces aberdarensis</name>
    <dbReference type="NCBI Taxonomy" id="2316362"/>
    <lineage>
        <taxon>Eukaryota</taxon>
        <taxon>Fungi</taxon>
        <taxon>Dikarya</taxon>
        <taxon>Basidiomycota</taxon>
        <taxon>Agaricomycotina</taxon>
        <taxon>Agaricomycetes</taxon>
        <taxon>Agaricomycetidae</taxon>
        <taxon>Agaricales</taxon>
        <taxon>Agaricineae</taxon>
        <taxon>Psathyrellaceae</taxon>
        <taxon>Candolleomyces</taxon>
    </lineage>
</organism>
<dbReference type="PANTHER" id="PTHR39468:SF1">
    <property type="entry name" value="MTF2-LIKE C-TERMINAL DOMAIN-CONTAINING PROTEIN"/>
    <property type="match status" value="1"/>
</dbReference>
<dbReference type="Pfam" id="PF19189">
    <property type="entry name" value="Mtf2"/>
    <property type="match status" value="1"/>
</dbReference>
<comment type="caution">
    <text evidence="3">The sequence shown here is derived from an EMBL/GenBank/DDBJ whole genome shotgun (WGS) entry which is preliminary data.</text>
</comment>
<keyword evidence="4" id="KW-1185">Reference proteome</keyword>
<feature type="domain" description="Mtf2-like C-terminal" evidence="2">
    <location>
        <begin position="61"/>
        <end position="218"/>
    </location>
</feature>
<gene>
    <name evidence="3" type="ORF">EST38_g4521</name>
</gene>
<evidence type="ECO:0000256" key="1">
    <source>
        <dbReference type="SAM" id="MobiDB-lite"/>
    </source>
</evidence>
<dbReference type="AlphaFoldDB" id="A0A4Q2DMD8"/>
<proteinExistence type="predicted"/>
<dbReference type="EMBL" id="SDEE01000112">
    <property type="protein sequence ID" value="RXW21330.1"/>
    <property type="molecule type" value="Genomic_DNA"/>
</dbReference>
<accession>A0A4Q2DMD8</accession>
<dbReference type="InterPro" id="IPR043837">
    <property type="entry name" value="Mtf2-like_C"/>
</dbReference>
<dbReference type="GO" id="GO:0005739">
    <property type="term" value="C:mitochondrion"/>
    <property type="evidence" value="ECO:0007669"/>
    <property type="project" value="InterPro"/>
</dbReference>
<name>A0A4Q2DMD8_9AGAR</name>
<evidence type="ECO:0000259" key="2">
    <source>
        <dbReference type="Pfam" id="PF19189"/>
    </source>
</evidence>
<dbReference type="PANTHER" id="PTHR39468">
    <property type="entry name" value="CHROMOSOME 7, WHOLE GENOME SHOTGUN SEQUENCE"/>
    <property type="match status" value="1"/>
</dbReference>
<reference evidence="3 4" key="1">
    <citation type="submission" date="2019-01" db="EMBL/GenBank/DDBJ databases">
        <title>Draft genome sequence of Psathyrella aberdarensis IHI B618.</title>
        <authorList>
            <person name="Buettner E."/>
            <person name="Kellner H."/>
        </authorList>
    </citation>
    <scope>NUCLEOTIDE SEQUENCE [LARGE SCALE GENOMIC DNA]</scope>
    <source>
        <strain evidence="3 4">IHI B618</strain>
    </source>
</reference>
<evidence type="ECO:0000313" key="4">
    <source>
        <dbReference type="Proteomes" id="UP000290288"/>
    </source>
</evidence>
<dbReference type="InterPro" id="IPR040009">
    <property type="entry name" value="Mtf2/C5D6.12-like"/>
</dbReference>
<sequence>MTDSEKNIIRELLEEVFQAKQSQSPEALAKAQSMYEATEPSKVKGKRRRLQQDNSDIQLVLDELKQTIEDCPTKVELLQWTQSNVFSILDSSETSSSPSSSALTKGDLTTTQQLRLVQHLIPNLMRNFRQRFSDPHLALFIFKAVRNQSTQSYVYGCSTATYNELIALLWDSFRDLQGIRDALEEMLLNSVDANGQTQNKAERACREAMDDKLWLDRTEEGDEVAMTTLSSISDLLVDLMAAKENKAGEYGRRRRDMLRGVRRSDRQEDDSEPGW</sequence>
<protein>
    <recommendedName>
        <fullName evidence="2">Mtf2-like C-terminal domain-containing protein</fullName>
    </recommendedName>
</protein>